<dbReference type="STRING" id="146817.SAMN04488502_10287"/>
<dbReference type="GO" id="GO:0005886">
    <property type="term" value="C:plasma membrane"/>
    <property type="evidence" value="ECO:0007669"/>
    <property type="project" value="TreeGrafter"/>
</dbReference>
<dbReference type="AlphaFoldDB" id="A0A1G9Q919"/>
<gene>
    <name evidence="6" type="ORF">SAMN04488502_10287</name>
</gene>
<dbReference type="Proteomes" id="UP000214880">
    <property type="component" value="Unassembled WGS sequence"/>
</dbReference>
<reference evidence="6 7" key="1">
    <citation type="submission" date="2016-10" db="EMBL/GenBank/DDBJ databases">
        <authorList>
            <person name="de Groot N.N."/>
        </authorList>
    </citation>
    <scope>NUCLEOTIDE SEQUENCE [LARGE SCALE GENOMIC DNA]</scope>
    <source>
        <strain evidence="6 7">DSM 1736</strain>
    </source>
</reference>
<sequence length="313" mass="33410">MMEQMLAAILQLGLLLLLAPLVQGVIKKVKARLQNRIGAGVLQPYYDIYKYFGKDAVISEHACWLTRFTPYLSFFTVLAAGLLLPMVWINAPLSGAGDMVIIVYLFALIRFFTALTALDAGSAFGGMGASREMALSAIAEPALFLAALAVLLDSGTTKLAPAIAGIVSQNLSWLNPAYGLAGLAMLIVVIAETGRIPVDNPDTHLELTMIHEGMLLEYSGRYLGLMVWTAQIKQLLVLTLFIDLFFPWGIAMTAAPAELAAAAGAYLLKLLLLGGVLALIETAYAKIRLFQVPKLLASSMALSLLAIIAGIAG</sequence>
<proteinExistence type="predicted"/>
<dbReference type="PANTHER" id="PTHR43359">
    <property type="entry name" value="FORMATE HYDROGENLYASE SUBUNIT 4"/>
    <property type="match status" value="1"/>
</dbReference>
<dbReference type="EMBL" id="FNHB01000002">
    <property type="protein sequence ID" value="SDM07564.1"/>
    <property type="molecule type" value="Genomic_DNA"/>
</dbReference>
<evidence type="ECO:0000313" key="7">
    <source>
        <dbReference type="Proteomes" id="UP000214880"/>
    </source>
</evidence>
<protein>
    <submittedName>
        <fullName evidence="6">Formate hydrogenlyase subunit 4</fullName>
    </submittedName>
</protein>
<comment type="subcellular location">
    <subcellularLocation>
        <location evidence="1">Membrane</location>
        <topology evidence="1">Multi-pass membrane protein</topology>
    </subcellularLocation>
</comment>
<accession>A0A1G9Q919</accession>
<dbReference type="Pfam" id="PF00146">
    <property type="entry name" value="NADHdh"/>
    <property type="match status" value="1"/>
</dbReference>
<feature type="transmembrane region" description="Helical" evidence="5">
    <location>
        <begin position="261"/>
        <end position="280"/>
    </location>
</feature>
<keyword evidence="7" id="KW-1185">Reference proteome</keyword>
<evidence type="ECO:0000256" key="4">
    <source>
        <dbReference type="ARBA" id="ARBA00023136"/>
    </source>
</evidence>
<dbReference type="InterPro" id="IPR052561">
    <property type="entry name" value="ComplexI_Subunit1"/>
</dbReference>
<keyword evidence="6" id="KW-0456">Lyase</keyword>
<keyword evidence="2 5" id="KW-0812">Transmembrane</keyword>
<keyword evidence="3 5" id="KW-1133">Transmembrane helix</keyword>
<organism evidence="6 7">
    <name type="scientific">Dendrosporobacter quercicolus</name>
    <dbReference type="NCBI Taxonomy" id="146817"/>
    <lineage>
        <taxon>Bacteria</taxon>
        <taxon>Bacillati</taxon>
        <taxon>Bacillota</taxon>
        <taxon>Negativicutes</taxon>
        <taxon>Selenomonadales</taxon>
        <taxon>Sporomusaceae</taxon>
        <taxon>Dendrosporobacter</taxon>
    </lineage>
</organism>
<dbReference type="OrthoDB" id="9778499at2"/>
<dbReference type="GO" id="GO:0016829">
    <property type="term" value="F:lyase activity"/>
    <property type="evidence" value="ECO:0007669"/>
    <property type="project" value="UniProtKB-KW"/>
</dbReference>
<name>A0A1G9Q919_9FIRM</name>
<feature type="transmembrane region" description="Helical" evidence="5">
    <location>
        <begin position="101"/>
        <end position="121"/>
    </location>
</feature>
<evidence type="ECO:0000256" key="5">
    <source>
        <dbReference type="SAM" id="Phobius"/>
    </source>
</evidence>
<dbReference type="RefSeq" id="WP_092070207.1">
    <property type="nucleotide sequence ID" value="NZ_FNHB01000002.1"/>
</dbReference>
<feature type="transmembrane region" description="Helical" evidence="5">
    <location>
        <begin position="235"/>
        <end position="255"/>
    </location>
</feature>
<evidence type="ECO:0000313" key="6">
    <source>
        <dbReference type="EMBL" id="SDM07564.1"/>
    </source>
</evidence>
<evidence type="ECO:0000256" key="2">
    <source>
        <dbReference type="ARBA" id="ARBA00022692"/>
    </source>
</evidence>
<feature type="transmembrane region" description="Helical" evidence="5">
    <location>
        <begin position="292"/>
        <end position="312"/>
    </location>
</feature>
<dbReference type="InterPro" id="IPR001694">
    <property type="entry name" value="NADH_UbQ_OxRdtase_su1/FPO"/>
</dbReference>
<feature type="transmembrane region" description="Helical" evidence="5">
    <location>
        <begin position="133"/>
        <end position="152"/>
    </location>
</feature>
<keyword evidence="4 5" id="KW-0472">Membrane</keyword>
<dbReference type="PANTHER" id="PTHR43359:SF1">
    <property type="entry name" value="FORMATE HYDROGENLYASE SUBUNIT 4-RELATED"/>
    <property type="match status" value="1"/>
</dbReference>
<feature type="transmembrane region" description="Helical" evidence="5">
    <location>
        <begin position="71"/>
        <end position="89"/>
    </location>
</feature>
<evidence type="ECO:0000256" key="1">
    <source>
        <dbReference type="ARBA" id="ARBA00004141"/>
    </source>
</evidence>
<evidence type="ECO:0000256" key="3">
    <source>
        <dbReference type="ARBA" id="ARBA00022989"/>
    </source>
</evidence>